<dbReference type="AlphaFoldDB" id="A0A382IVP2"/>
<proteinExistence type="predicted"/>
<sequence length="133" mass="15496">MKIPTKVVIILLFCSLFILSFNFCVAASNIPLKKYLSDKNIEEPENLIFLLQRCSAIYTFASAVLLEKDVTNSKKFIDIASDLLFKSTELLVIEFNYKFENAEKRSSERRKVFFEIYVEDGKKNWAENNSYIK</sequence>
<name>A0A382IVP2_9ZZZZ</name>
<protein>
    <submittedName>
        <fullName evidence="1">Uncharacterized protein</fullName>
    </submittedName>
</protein>
<dbReference type="EMBL" id="UINC01069995">
    <property type="protein sequence ID" value="SVC03800.1"/>
    <property type="molecule type" value="Genomic_DNA"/>
</dbReference>
<gene>
    <name evidence="1" type="ORF">METZ01_LOCUS256654</name>
</gene>
<evidence type="ECO:0000313" key="1">
    <source>
        <dbReference type="EMBL" id="SVC03800.1"/>
    </source>
</evidence>
<organism evidence="1">
    <name type="scientific">marine metagenome</name>
    <dbReference type="NCBI Taxonomy" id="408172"/>
    <lineage>
        <taxon>unclassified sequences</taxon>
        <taxon>metagenomes</taxon>
        <taxon>ecological metagenomes</taxon>
    </lineage>
</organism>
<reference evidence="1" key="1">
    <citation type="submission" date="2018-05" db="EMBL/GenBank/DDBJ databases">
        <authorList>
            <person name="Lanie J.A."/>
            <person name="Ng W.-L."/>
            <person name="Kazmierczak K.M."/>
            <person name="Andrzejewski T.M."/>
            <person name="Davidsen T.M."/>
            <person name="Wayne K.J."/>
            <person name="Tettelin H."/>
            <person name="Glass J.I."/>
            <person name="Rusch D."/>
            <person name="Podicherti R."/>
            <person name="Tsui H.-C.T."/>
            <person name="Winkler M.E."/>
        </authorList>
    </citation>
    <scope>NUCLEOTIDE SEQUENCE</scope>
</reference>
<accession>A0A382IVP2</accession>
<feature type="non-terminal residue" evidence="1">
    <location>
        <position position="133"/>
    </location>
</feature>